<dbReference type="AlphaFoldDB" id="A0AAN7E797"/>
<dbReference type="Pfam" id="PF00931">
    <property type="entry name" value="NB-ARC"/>
    <property type="match status" value="1"/>
</dbReference>
<dbReference type="Gene3D" id="1.20.5.4130">
    <property type="match status" value="1"/>
</dbReference>
<dbReference type="SUPFAM" id="SSF52058">
    <property type="entry name" value="L domain-like"/>
    <property type="match status" value="1"/>
</dbReference>
<dbReference type="PANTHER" id="PTHR36766:SF38">
    <property type="entry name" value="DISEASE RESISTANCE PROTEIN RGA3"/>
    <property type="match status" value="1"/>
</dbReference>
<dbReference type="Gene3D" id="1.10.8.430">
    <property type="entry name" value="Helical domain of apoptotic protease-activating factors"/>
    <property type="match status" value="1"/>
</dbReference>
<accession>A0AAN7E797</accession>
<organism evidence="6 7">
    <name type="scientific">Quercus rubra</name>
    <name type="common">Northern red oak</name>
    <name type="synonym">Quercus borealis</name>
    <dbReference type="NCBI Taxonomy" id="3512"/>
    <lineage>
        <taxon>Eukaryota</taxon>
        <taxon>Viridiplantae</taxon>
        <taxon>Streptophyta</taxon>
        <taxon>Embryophyta</taxon>
        <taxon>Tracheophyta</taxon>
        <taxon>Spermatophyta</taxon>
        <taxon>Magnoliopsida</taxon>
        <taxon>eudicotyledons</taxon>
        <taxon>Gunneridae</taxon>
        <taxon>Pentapetalae</taxon>
        <taxon>rosids</taxon>
        <taxon>fabids</taxon>
        <taxon>Fagales</taxon>
        <taxon>Fagaceae</taxon>
        <taxon>Quercus</taxon>
    </lineage>
</organism>
<reference evidence="6 7" key="1">
    <citation type="journal article" date="2023" name="G3 (Bethesda)">
        <title>A haplotype-resolved chromosome-scale genome for Quercus rubra L. provides insights into the genetics of adaptive traits for red oak species.</title>
        <authorList>
            <person name="Kapoor B."/>
            <person name="Jenkins J."/>
            <person name="Schmutz J."/>
            <person name="Zhebentyayeva T."/>
            <person name="Kuelheim C."/>
            <person name="Coggeshall M."/>
            <person name="Heim C."/>
            <person name="Lasky J.R."/>
            <person name="Leites L."/>
            <person name="Islam-Faridi N."/>
            <person name="Romero-Severson J."/>
            <person name="DeLeo V.L."/>
            <person name="Lucas S.M."/>
            <person name="Lazic D."/>
            <person name="Gailing O."/>
            <person name="Carlson J."/>
            <person name="Staton M."/>
        </authorList>
    </citation>
    <scope>NUCLEOTIDE SEQUENCE [LARGE SCALE GENOMIC DNA]</scope>
    <source>
        <strain evidence="6">Pseudo-F2</strain>
    </source>
</reference>
<evidence type="ECO:0000259" key="4">
    <source>
        <dbReference type="Pfam" id="PF23559"/>
    </source>
</evidence>
<dbReference type="InterPro" id="IPR027417">
    <property type="entry name" value="P-loop_NTPase"/>
</dbReference>
<name>A0AAN7E797_QUERU</name>
<evidence type="ECO:0000259" key="3">
    <source>
        <dbReference type="Pfam" id="PF00931"/>
    </source>
</evidence>
<dbReference type="Proteomes" id="UP001324115">
    <property type="component" value="Unassembled WGS sequence"/>
</dbReference>
<evidence type="ECO:0000313" key="7">
    <source>
        <dbReference type="Proteomes" id="UP001324115"/>
    </source>
</evidence>
<dbReference type="InterPro" id="IPR058922">
    <property type="entry name" value="WHD_DRP"/>
</dbReference>
<evidence type="ECO:0000256" key="2">
    <source>
        <dbReference type="ARBA" id="ARBA00022821"/>
    </source>
</evidence>
<dbReference type="Gene3D" id="3.40.50.300">
    <property type="entry name" value="P-loop containing nucleotide triphosphate hydrolases"/>
    <property type="match status" value="1"/>
</dbReference>
<feature type="domain" description="Disease resistance R13L4/SHOC-2-like LRR" evidence="5">
    <location>
        <begin position="465"/>
        <end position="671"/>
    </location>
</feature>
<dbReference type="PRINTS" id="PR00364">
    <property type="entry name" value="DISEASERSIST"/>
</dbReference>
<sequence>MKDELEKMSNTVSAIQAVLEDAEEMQVNNRQFFDADDLLSEFSTHVLRQSVMGGTKMTRKVRIFFSSTNQLAFGLKIAHKIKAMRERLNDIANDRNNFQLVGHPLETRVVTRGRDQTHSFVTEEEVVGREGDKKAIIDQLLDFDVEENVSFISIVGIGGLGKTTLAQYVYNDEKVKTYFELKMWVCVSDIFELKTIVEKIIASAIDKKPENFEMDQLQNKLRQNLNQKKYLLILDDVWNEDKESVVTTRTKLVAEITSTISPYFLEGLSKSQSWLLLKQMAFKKEQETVDPNLEAIGMEIVENCQGVPLAIKTIGRVLYFKTQKMNDYLIDKLTLIQLWIAQGFIQSPEENLQLEDVANEYFMDLIWRSFFQEAEEDEGMNMKFKMHDLIHDLAQLVSRIECALVDSNAKNVNEKFRHLSFPYYKVSFFAENLSTLIKANKIRTFILAYHNWNYDQGIKEESTLKTLFSNFRYLRALDLHGLKLKTLPNIIGNLMYLKYLDFSFNDLEVLPGFITKLVNLQTLKLSMCENLRELPIDIKKLVSLKHLDISGCENLTHMPSGLGKDPVGSSKHCDRLVELNRLNNLRGKIEIINLAWVKDTTSEFKAANLKEKEHLSELELRWNLEGDDAGCEIFKLLSLLTNLVKLFISNCKNCQYLPPLYQLPYLQKLIIDEMDGLEYMTDRDITDEIFASVASPSKFFPSLVTLKLYYCPNLKGWWRTDIVDNGNVAMTTSTSSSNHHQQHIPLPSFPRLSYFRLWGCPKMTCMPLFPNLEEGLELTRTSFKPLQQTIAMTMNTTGGTSSFLSSSSSSFFSPPLSKLKQLRLWMMQDLESLPVEWSKNLTSLEELEILGCPNLMSLPER</sequence>
<comment type="caution">
    <text evidence="6">The sequence shown here is derived from an EMBL/GenBank/DDBJ whole genome shotgun (WGS) entry which is preliminary data.</text>
</comment>
<evidence type="ECO:0000256" key="1">
    <source>
        <dbReference type="ARBA" id="ARBA00022737"/>
    </source>
</evidence>
<feature type="domain" description="NB-ARC" evidence="3">
    <location>
        <begin position="131"/>
        <end position="286"/>
    </location>
</feature>
<evidence type="ECO:0000313" key="6">
    <source>
        <dbReference type="EMBL" id="KAK4564550.1"/>
    </source>
</evidence>
<dbReference type="InterPro" id="IPR055414">
    <property type="entry name" value="LRR_R13L4/SHOC2-like"/>
</dbReference>
<dbReference type="EMBL" id="JAXUIC010000011">
    <property type="protein sequence ID" value="KAK4564550.1"/>
    <property type="molecule type" value="Genomic_DNA"/>
</dbReference>
<dbReference type="Pfam" id="PF23559">
    <property type="entry name" value="WHD_DRP"/>
    <property type="match status" value="1"/>
</dbReference>
<evidence type="ECO:0000259" key="5">
    <source>
        <dbReference type="Pfam" id="PF23598"/>
    </source>
</evidence>
<dbReference type="GO" id="GO:0043531">
    <property type="term" value="F:ADP binding"/>
    <property type="evidence" value="ECO:0007669"/>
    <property type="project" value="InterPro"/>
</dbReference>
<proteinExistence type="predicted"/>
<dbReference type="InterPro" id="IPR002182">
    <property type="entry name" value="NB-ARC"/>
</dbReference>
<dbReference type="InterPro" id="IPR032675">
    <property type="entry name" value="LRR_dom_sf"/>
</dbReference>
<protein>
    <submittedName>
        <fullName evidence="6">Uncharacterized protein</fullName>
    </submittedName>
</protein>
<dbReference type="GO" id="GO:0006952">
    <property type="term" value="P:defense response"/>
    <property type="evidence" value="ECO:0007669"/>
    <property type="project" value="UniProtKB-KW"/>
</dbReference>
<keyword evidence="2" id="KW-0611">Plant defense</keyword>
<dbReference type="PANTHER" id="PTHR36766">
    <property type="entry name" value="PLANT BROAD-SPECTRUM MILDEW RESISTANCE PROTEIN RPW8"/>
    <property type="match status" value="1"/>
</dbReference>
<feature type="domain" description="Disease resistance protein winged helix" evidence="4">
    <location>
        <begin position="326"/>
        <end position="394"/>
    </location>
</feature>
<keyword evidence="7" id="KW-1185">Reference proteome</keyword>
<dbReference type="Gene3D" id="3.80.10.10">
    <property type="entry name" value="Ribonuclease Inhibitor"/>
    <property type="match status" value="1"/>
</dbReference>
<dbReference type="InterPro" id="IPR042197">
    <property type="entry name" value="Apaf_helical"/>
</dbReference>
<dbReference type="SUPFAM" id="SSF52540">
    <property type="entry name" value="P-loop containing nucleoside triphosphate hydrolases"/>
    <property type="match status" value="1"/>
</dbReference>
<dbReference type="Pfam" id="PF23598">
    <property type="entry name" value="LRR_14"/>
    <property type="match status" value="1"/>
</dbReference>
<keyword evidence="1" id="KW-0677">Repeat</keyword>
<gene>
    <name evidence="6" type="ORF">RGQ29_006574</name>
</gene>